<dbReference type="RefSeq" id="WP_371384750.1">
    <property type="nucleotide sequence ID" value="NZ_JBGLYH010000001.1"/>
</dbReference>
<comment type="caution">
    <text evidence="1">The sequence shown here is derived from an EMBL/GenBank/DDBJ whole genome shotgun (WGS) entry which is preliminary data.</text>
</comment>
<keyword evidence="2" id="KW-1185">Reference proteome</keyword>
<dbReference type="SUPFAM" id="SSF55785">
    <property type="entry name" value="PYP-like sensor domain (PAS domain)"/>
    <property type="match status" value="1"/>
</dbReference>
<protein>
    <submittedName>
        <fullName evidence="1">Diguanylate cyclase</fullName>
    </submittedName>
</protein>
<dbReference type="EMBL" id="JBGLYH010000001">
    <property type="protein sequence ID" value="MEZ7195195.1"/>
    <property type="molecule type" value="Genomic_DNA"/>
</dbReference>
<gene>
    <name evidence="1" type="ORF">AB6M95_00405</name>
</gene>
<evidence type="ECO:0000313" key="1">
    <source>
        <dbReference type="EMBL" id="MEZ7195195.1"/>
    </source>
</evidence>
<accession>A0ABV4JXJ5</accession>
<dbReference type="Gene3D" id="3.30.450.20">
    <property type="entry name" value="PAS domain"/>
    <property type="match status" value="1"/>
</dbReference>
<evidence type="ECO:0000313" key="2">
    <source>
        <dbReference type="Proteomes" id="UP001568698"/>
    </source>
</evidence>
<name>A0ABV4JXJ5_9BACT</name>
<organism evidence="1 2">
    <name type="scientific">Pseudodesulfovibrio karagichevae</name>
    <dbReference type="NCBI Taxonomy" id="3239305"/>
    <lineage>
        <taxon>Bacteria</taxon>
        <taxon>Pseudomonadati</taxon>
        <taxon>Thermodesulfobacteriota</taxon>
        <taxon>Desulfovibrionia</taxon>
        <taxon>Desulfovibrionales</taxon>
        <taxon>Desulfovibrionaceae</taxon>
    </lineage>
</organism>
<reference evidence="1 2" key="1">
    <citation type="submission" date="2024-08" db="EMBL/GenBank/DDBJ databases">
        <title>Sulfate-reducing bacteria isolated from formation water of the oil field in Kazakhstan and description of Pseudodesulfovibrio sp.</title>
        <authorList>
            <person name="Bidzhieva S.K."/>
            <person name="Tourova T.P."/>
            <person name="Grouzdev D.S."/>
            <person name="Beletsky A.V."/>
            <person name="Sokolova D.S."/>
            <person name="Samigullina S.R."/>
            <person name="Poltaraus A.B."/>
            <person name="Avtukh A.N."/>
            <person name="Tereshina V.M."/>
            <person name="Zhaparov N.S."/>
            <person name="Mardanov A.V."/>
            <person name="Nazina T.N."/>
        </authorList>
    </citation>
    <scope>NUCLEOTIDE SEQUENCE [LARGE SCALE GENOMIC DNA]</scope>
    <source>
        <strain evidence="1 2">9FUS</strain>
    </source>
</reference>
<sequence length="425" mass="48079">MPDSTSKPNSHPEEKILANYFEELPGIVWRIDVVSNEITFLNKHAASPEGERIRAVLQNPQIPQEVIVPEDREQFRYSHQLIRSRRRTACSFRVRTETGRIKWYKLMGMPDPAHPRCSLGILLNISDHAETIMKATGSPQLSDKIDMVDQPVLLVRFMDRTVHLANQAARQLLSYDDNTLSRLTLQDLLRDNPDTDLYQVYEGLIFSDHWNGDLLVTDALGRSHLCAARIQAISRQEDNLLWITLSHHNNCTACKGVPVRGNETVAPRFSGASMRRCASVKTLLKTLLRALPEKSPTNALLLSRIFIDENVVSVTGVGTPFDKDPEDFAHPYEGSIAESILRFNQPNHVVAETSKSIKAIDWALFIPRGIRSYFAQPFYTDSGLTYVLIFCSTEPDSYDPDSEAPLKGLHQEFIANLERCLAKKR</sequence>
<dbReference type="Proteomes" id="UP001568698">
    <property type="component" value="Unassembled WGS sequence"/>
</dbReference>
<dbReference type="InterPro" id="IPR035965">
    <property type="entry name" value="PAS-like_dom_sf"/>
</dbReference>
<proteinExistence type="predicted"/>